<dbReference type="PROSITE" id="PS00910">
    <property type="entry name" value="UPF0029"/>
    <property type="match status" value="1"/>
</dbReference>
<organism evidence="4 5">
    <name type="scientific">Corynebacterium aquatimens</name>
    <dbReference type="NCBI Taxonomy" id="1190508"/>
    <lineage>
        <taxon>Bacteria</taxon>
        <taxon>Bacillati</taxon>
        <taxon>Actinomycetota</taxon>
        <taxon>Actinomycetes</taxon>
        <taxon>Mycobacteriales</taxon>
        <taxon>Corynebacteriaceae</taxon>
        <taxon>Corynebacterium</taxon>
    </lineage>
</organism>
<evidence type="ECO:0000259" key="2">
    <source>
        <dbReference type="Pfam" id="PF01205"/>
    </source>
</evidence>
<reference evidence="4" key="1">
    <citation type="submission" date="2020-11" db="EMBL/GenBank/DDBJ databases">
        <title>Sequencing the genomes of 1000 actinobacteria strains.</title>
        <authorList>
            <person name="Klenk H.-P."/>
        </authorList>
    </citation>
    <scope>NUCLEOTIDE SEQUENCE</scope>
    <source>
        <strain evidence="4">DSM 45632</strain>
    </source>
</reference>
<sequence length="218" mass="23372">MESFELPRLAAPLERELTIKRSRFITWIARAESEEDAREVIAAAKHAYPDARHHCTAFIIHAEGAMPIERSSDDGEPAGTAGMPMLDVLRGSGLEHVVAVVARYFGGIKLGTGGLVHAYGESVSQALAEVPRAKRELLEVAEVDLAYAEGPRIEAALRRSSTRIVDTSYGESVTYTLGYEPGTLDAVNAIVAEYTAGAAVASRTSAAWFEDGERVGGL</sequence>
<dbReference type="InterPro" id="IPR015269">
    <property type="entry name" value="UPF0029_Impact_C"/>
</dbReference>
<keyword evidence="5" id="KW-1185">Reference proteome</keyword>
<dbReference type="NCBIfam" id="TIGR00257">
    <property type="entry name" value="IMPACT_YIGZ"/>
    <property type="match status" value="1"/>
</dbReference>
<dbReference type="InterPro" id="IPR035647">
    <property type="entry name" value="EFG_III/V"/>
</dbReference>
<dbReference type="InterPro" id="IPR015796">
    <property type="entry name" value="Impact_YigZ-like"/>
</dbReference>
<accession>A0A931DXI8</accession>
<dbReference type="Pfam" id="PF01205">
    <property type="entry name" value="Impact_N"/>
    <property type="match status" value="1"/>
</dbReference>
<dbReference type="InterPro" id="IPR020569">
    <property type="entry name" value="UPF0029_Impact_CS"/>
</dbReference>
<dbReference type="InterPro" id="IPR020568">
    <property type="entry name" value="Ribosomal_Su5_D2-typ_SF"/>
</dbReference>
<dbReference type="InterPro" id="IPR036956">
    <property type="entry name" value="Impact_N_sf"/>
</dbReference>
<comment type="caution">
    <text evidence="4">The sequence shown here is derived from an EMBL/GenBank/DDBJ whole genome shotgun (WGS) entry which is preliminary data.</text>
</comment>
<dbReference type="RefSeq" id="WP_196824415.1">
    <property type="nucleotide sequence ID" value="NZ_CP046980.1"/>
</dbReference>
<feature type="domain" description="Impact N-terminal" evidence="2">
    <location>
        <begin position="20"/>
        <end position="127"/>
    </location>
</feature>
<protein>
    <submittedName>
        <fullName evidence="4">YigZ family protein</fullName>
    </submittedName>
</protein>
<dbReference type="Gene3D" id="3.30.230.30">
    <property type="entry name" value="Impact, N-terminal domain"/>
    <property type="match status" value="1"/>
</dbReference>
<gene>
    <name evidence="4" type="ORF">IW254_000909</name>
</gene>
<dbReference type="InterPro" id="IPR001498">
    <property type="entry name" value="Impact_N"/>
</dbReference>
<dbReference type="AlphaFoldDB" id="A0A931DXI8"/>
<evidence type="ECO:0000313" key="5">
    <source>
        <dbReference type="Proteomes" id="UP000658613"/>
    </source>
</evidence>
<name>A0A931DXI8_9CORY</name>
<evidence type="ECO:0000259" key="3">
    <source>
        <dbReference type="Pfam" id="PF09186"/>
    </source>
</evidence>
<dbReference type="InterPro" id="IPR023582">
    <property type="entry name" value="Impact"/>
</dbReference>
<dbReference type="Pfam" id="PF09186">
    <property type="entry name" value="DUF1949"/>
    <property type="match status" value="1"/>
</dbReference>
<dbReference type="PANTHER" id="PTHR16301">
    <property type="entry name" value="IMPACT-RELATED"/>
    <property type="match status" value="1"/>
</dbReference>
<proteinExistence type="inferred from homology"/>
<comment type="similarity">
    <text evidence="1">Belongs to the IMPACT family.</text>
</comment>
<dbReference type="SUPFAM" id="SSF54211">
    <property type="entry name" value="Ribosomal protein S5 domain 2-like"/>
    <property type="match status" value="1"/>
</dbReference>
<dbReference type="GO" id="GO:0006446">
    <property type="term" value="P:regulation of translational initiation"/>
    <property type="evidence" value="ECO:0007669"/>
    <property type="project" value="TreeGrafter"/>
</dbReference>
<dbReference type="SUPFAM" id="SSF54980">
    <property type="entry name" value="EF-G C-terminal domain-like"/>
    <property type="match status" value="1"/>
</dbReference>
<feature type="domain" description="UPF0029" evidence="3">
    <location>
        <begin position="144"/>
        <end position="197"/>
    </location>
</feature>
<evidence type="ECO:0000313" key="4">
    <source>
        <dbReference type="EMBL" id="MBG6121940.1"/>
    </source>
</evidence>
<evidence type="ECO:0000256" key="1">
    <source>
        <dbReference type="ARBA" id="ARBA00007665"/>
    </source>
</evidence>
<dbReference type="EMBL" id="JADOUE010000001">
    <property type="protein sequence ID" value="MBG6121940.1"/>
    <property type="molecule type" value="Genomic_DNA"/>
</dbReference>
<dbReference type="Proteomes" id="UP000658613">
    <property type="component" value="Unassembled WGS sequence"/>
</dbReference>
<dbReference type="PANTHER" id="PTHR16301:SF20">
    <property type="entry name" value="IMPACT FAMILY MEMBER YIGZ"/>
    <property type="match status" value="1"/>
</dbReference>
<dbReference type="GO" id="GO:0005737">
    <property type="term" value="C:cytoplasm"/>
    <property type="evidence" value="ECO:0007669"/>
    <property type="project" value="TreeGrafter"/>
</dbReference>